<gene>
    <name evidence="3" type="ORF">ACFQT0_04155</name>
</gene>
<organism evidence="3 4">
    <name type="scientific">Hymenobacter humi</name>
    <dbReference type="NCBI Taxonomy" id="1411620"/>
    <lineage>
        <taxon>Bacteria</taxon>
        <taxon>Pseudomonadati</taxon>
        <taxon>Bacteroidota</taxon>
        <taxon>Cytophagia</taxon>
        <taxon>Cytophagales</taxon>
        <taxon>Hymenobacteraceae</taxon>
        <taxon>Hymenobacter</taxon>
    </lineage>
</organism>
<feature type="domain" description="Secretion system C-terminal sorting" evidence="1">
    <location>
        <begin position="164"/>
        <end position="236"/>
    </location>
</feature>
<reference evidence="4" key="1">
    <citation type="journal article" date="2019" name="Int. J. Syst. Evol. Microbiol.">
        <title>The Global Catalogue of Microorganisms (GCM) 10K type strain sequencing project: providing services to taxonomists for standard genome sequencing and annotation.</title>
        <authorList>
            <consortium name="The Broad Institute Genomics Platform"/>
            <consortium name="The Broad Institute Genome Sequencing Center for Infectious Disease"/>
            <person name="Wu L."/>
            <person name="Ma J."/>
        </authorList>
    </citation>
    <scope>NUCLEOTIDE SEQUENCE [LARGE SCALE GENOMIC DNA]</scope>
    <source>
        <strain evidence="4">JCM 19635</strain>
    </source>
</reference>
<keyword evidence="4" id="KW-1185">Reference proteome</keyword>
<dbReference type="InterPro" id="IPR047589">
    <property type="entry name" value="DUF11_rpt"/>
</dbReference>
<dbReference type="NCBIfam" id="TIGR01451">
    <property type="entry name" value="B_ant_repeat"/>
    <property type="match status" value="1"/>
</dbReference>
<comment type="caution">
    <text evidence="3">The sequence shown here is derived from an EMBL/GenBank/DDBJ whole genome shotgun (WGS) entry which is preliminary data.</text>
</comment>
<proteinExistence type="predicted"/>
<dbReference type="Pfam" id="PF24595">
    <property type="entry name" value="DUF7619"/>
    <property type="match status" value="1"/>
</dbReference>
<accession>A0ABW2U0X8</accession>
<dbReference type="Proteomes" id="UP001596513">
    <property type="component" value="Unassembled WGS sequence"/>
</dbReference>
<dbReference type="InterPro" id="IPR055353">
    <property type="entry name" value="DUF7619"/>
</dbReference>
<dbReference type="InterPro" id="IPR026444">
    <property type="entry name" value="Secre_tail"/>
</dbReference>
<name>A0ABW2U0X8_9BACT</name>
<protein>
    <submittedName>
        <fullName evidence="3">T9SS type A sorting domain-containing protein</fullName>
    </submittedName>
</protein>
<evidence type="ECO:0000259" key="2">
    <source>
        <dbReference type="Pfam" id="PF24595"/>
    </source>
</evidence>
<dbReference type="EMBL" id="JBHTEK010000001">
    <property type="protein sequence ID" value="MFC7666699.1"/>
    <property type="molecule type" value="Genomic_DNA"/>
</dbReference>
<evidence type="ECO:0000259" key="1">
    <source>
        <dbReference type="Pfam" id="PF18962"/>
    </source>
</evidence>
<evidence type="ECO:0000313" key="3">
    <source>
        <dbReference type="EMBL" id="MFC7666699.1"/>
    </source>
</evidence>
<feature type="domain" description="DUF7619" evidence="2">
    <location>
        <begin position="6"/>
        <end position="145"/>
    </location>
</feature>
<dbReference type="Pfam" id="PF18962">
    <property type="entry name" value="Por_Secre_tail"/>
    <property type="match status" value="1"/>
</dbReference>
<dbReference type="NCBIfam" id="TIGR04183">
    <property type="entry name" value="Por_Secre_tail"/>
    <property type="match status" value="1"/>
</dbReference>
<evidence type="ECO:0000313" key="4">
    <source>
        <dbReference type="Proteomes" id="UP001596513"/>
    </source>
</evidence>
<sequence length="241" mass="26123">MVAAYDPNAIEVNYQRLTPAQVVAQQPLDYTIHFQNLGTASAFTVVLSDTLDFPKLNPATLELVAQSHNCLWSLTSTGPNTGLLTVRFLDINLPERNVDVLRSQGFVRFRVQPRPSLVLGEVIPNRASIVFDYNEAIPTNTATTTVFLATAALARHAAPAWEAYPNPATDAITVTAELAAAGLVRLELLDVLGRVVRQQTLTASAGPLRQTLDLRGLAPGMYVLRITPPTGPATSRQVVRE</sequence>
<dbReference type="RefSeq" id="WP_380200623.1">
    <property type="nucleotide sequence ID" value="NZ_JBHTEK010000001.1"/>
</dbReference>